<evidence type="ECO:0000256" key="7">
    <source>
        <dbReference type="SAM" id="MobiDB-lite"/>
    </source>
</evidence>
<dbReference type="InterPro" id="IPR036174">
    <property type="entry name" value="Znf_Sec23_Sec24_sf"/>
</dbReference>
<keyword evidence="13" id="KW-1185">Reference proteome</keyword>
<dbReference type="WBParaSite" id="Minc3s01581g24881">
    <property type="protein sequence ID" value="Minc3s01581g24881"/>
    <property type="gene ID" value="Minc3s01581g24881"/>
</dbReference>
<dbReference type="GO" id="GO:0090110">
    <property type="term" value="P:COPII-coated vesicle cargo loading"/>
    <property type="evidence" value="ECO:0007669"/>
    <property type="project" value="TreeGrafter"/>
</dbReference>
<dbReference type="Gene3D" id="2.60.40.1670">
    <property type="entry name" value="beta-sandwich domain of Sec23/24"/>
    <property type="match status" value="1"/>
</dbReference>
<evidence type="ECO:0000256" key="6">
    <source>
        <dbReference type="ARBA" id="ARBA00023329"/>
    </source>
</evidence>
<reference evidence="14" key="1">
    <citation type="submission" date="2022-11" db="UniProtKB">
        <authorList>
            <consortium name="WormBaseParasite"/>
        </authorList>
    </citation>
    <scope>IDENTIFICATION</scope>
</reference>
<feature type="compositionally biased region" description="Pro residues" evidence="7">
    <location>
        <begin position="24"/>
        <end position="48"/>
    </location>
</feature>
<dbReference type="SUPFAM" id="SSF81995">
    <property type="entry name" value="beta-sandwich domain of Sec23/24"/>
    <property type="match status" value="1"/>
</dbReference>
<dbReference type="SUPFAM" id="SSF53300">
    <property type="entry name" value="vWA-like"/>
    <property type="match status" value="1"/>
</dbReference>
<dbReference type="GO" id="GO:0030127">
    <property type="term" value="C:COPII vesicle coat"/>
    <property type="evidence" value="ECO:0007669"/>
    <property type="project" value="InterPro"/>
</dbReference>
<dbReference type="Gene3D" id="3.40.50.410">
    <property type="entry name" value="von Willebrand factor, type A domain"/>
    <property type="match status" value="1"/>
</dbReference>
<dbReference type="InterPro" id="IPR050550">
    <property type="entry name" value="SEC23_SEC24_subfamily"/>
</dbReference>
<evidence type="ECO:0000259" key="10">
    <source>
        <dbReference type="Pfam" id="PF04811"/>
    </source>
</evidence>
<dbReference type="GO" id="GO:0070971">
    <property type="term" value="C:endoplasmic reticulum exit site"/>
    <property type="evidence" value="ECO:0007669"/>
    <property type="project" value="TreeGrafter"/>
</dbReference>
<evidence type="ECO:0000259" key="12">
    <source>
        <dbReference type="Pfam" id="PF08033"/>
    </source>
</evidence>
<evidence type="ECO:0000313" key="13">
    <source>
        <dbReference type="Proteomes" id="UP000887563"/>
    </source>
</evidence>
<dbReference type="Pfam" id="PF04810">
    <property type="entry name" value="zf-Sec23_Sec24"/>
    <property type="match status" value="1"/>
</dbReference>
<dbReference type="Gene3D" id="1.20.120.730">
    <property type="entry name" value="Sec23/Sec24 helical domain"/>
    <property type="match status" value="1"/>
</dbReference>
<evidence type="ECO:0000313" key="14">
    <source>
        <dbReference type="WBParaSite" id="Minc3s01581g24881"/>
    </source>
</evidence>
<proteinExistence type="inferred from homology"/>
<dbReference type="InterPro" id="IPR029006">
    <property type="entry name" value="ADF-H/Gelsolin-like_dom_sf"/>
</dbReference>
<dbReference type="InterPro" id="IPR006896">
    <property type="entry name" value="Sec23/24_trunk_dom"/>
</dbReference>
<sequence length="962" mass="106980">MYYQHQQQIPQQQPSLATNAYPMQYPPQQPPAHPQPFPSVPQVPPQPPRQNFDPNTVQQQPGVMPNHIGNYQQQMLQQQYAPQQMTPSSIAGFVPPTATTGAGFPPAPPTGFPPAPPGAFPPAAGFPSAPAASFPPAPAGGFPPAPASGFPPAPAGGFPPAHASGFPPGPPQPQKQRLDPEMVPSIIQVIEDDRSSRSGLFPTGFPQAELPPLTTTEFVAQDQGNSNPKFIRSTIYSVPLSNDITKATHLPLSLALTPFAKLHQSEYPPPLINLGDIGPVRCQRCKAYMCPFMEFIDGGRKFRCPFCKANSAVQDAYFAHLDHSGRRTDIQHRPELFLGSYEFVATKQYCKNGIPPKQPAFIFMLDVSYNSVRSGLVELFCKNIVEILRDLPKDNLSAKSTMLIGLATYDQSVHFYNLNHPENAEMLVVNDVSDIFVPFVKGFFVEPQAAEKALTSCLREIINNFYNTRITEVGLGPVIQAGLDALKNSERSGKLFIFHSSLPTLAAPGQLKNREERKLLGTDKEKTVLTPAVDFYGKLGEDCVKYGCAVDVYLFPNAFIDVASISPVVATTGGSIYKYQYFDADQDGVRFLSDLRHGISREIAFDVMLRLRTSTGIRPTGFFGNFYMQNTTDVELSAIDSDKSVQIEIKYDDKLDEREPAYFQLAVLFTSCSGQRRLRIHNLYRHLDEDCLVSHLFKQAEQSVRDKCPKEMRDELTLRAAQILAAYREKCSEPAPMGQLILPEFAKLLPLHINCIVRHDSLNGGAELTVDDRAWMMSLVPSMTPLAIQQFLYPRIYIITSLCSSIGNSSGSTESLKNDSGCVTKMQGSTDFPTPIRASFDYFSSEEAYLIDNGLVAFIWVGSGVPSSWLNDVFNVSSIAQLDTEKHQLPFYDNDCSQALRHLWSHLNENRERALKLFIVKEQDALESWMKKFLVEDRYANNAHSYVDFLCLIHREIRSLIS</sequence>
<accession>A0A914MJ80</accession>
<name>A0A914MJ80_MELIC</name>
<evidence type="ECO:0000256" key="3">
    <source>
        <dbReference type="ARBA" id="ARBA00008334"/>
    </source>
</evidence>
<dbReference type="InterPro" id="IPR036180">
    <property type="entry name" value="Gelsolin-like_dom_sf"/>
</dbReference>
<dbReference type="InterPro" id="IPR007123">
    <property type="entry name" value="Gelsolin-like_dom"/>
</dbReference>
<feature type="compositionally biased region" description="Pro residues" evidence="7">
    <location>
        <begin position="105"/>
        <end position="120"/>
    </location>
</feature>
<feature type="domain" description="Gelsolin-like" evidence="8">
    <location>
        <begin position="833"/>
        <end position="903"/>
    </location>
</feature>
<feature type="compositionally biased region" description="Pro residues" evidence="7">
    <location>
        <begin position="133"/>
        <end position="154"/>
    </location>
</feature>
<dbReference type="PANTHER" id="PTHR13803:SF4">
    <property type="entry name" value="SECRETORY 24CD, ISOFORM C"/>
    <property type="match status" value="1"/>
</dbReference>
<dbReference type="GO" id="GO:0000149">
    <property type="term" value="F:SNARE binding"/>
    <property type="evidence" value="ECO:0007669"/>
    <property type="project" value="TreeGrafter"/>
</dbReference>
<comment type="similarity">
    <text evidence="3">Belongs to the SEC23/SEC24 family. SEC24 subfamily.</text>
</comment>
<dbReference type="InterPro" id="IPR036465">
    <property type="entry name" value="vWFA_dom_sf"/>
</dbReference>
<dbReference type="InterPro" id="IPR036175">
    <property type="entry name" value="Sec23/24_helical_dom_sf"/>
</dbReference>
<organism evidence="13 14">
    <name type="scientific">Meloidogyne incognita</name>
    <name type="common">Southern root-knot nematode worm</name>
    <name type="synonym">Oxyuris incognita</name>
    <dbReference type="NCBI Taxonomy" id="6306"/>
    <lineage>
        <taxon>Eukaryota</taxon>
        <taxon>Metazoa</taxon>
        <taxon>Ecdysozoa</taxon>
        <taxon>Nematoda</taxon>
        <taxon>Chromadorea</taxon>
        <taxon>Rhabditida</taxon>
        <taxon>Tylenchina</taxon>
        <taxon>Tylenchomorpha</taxon>
        <taxon>Tylenchoidea</taxon>
        <taxon>Meloidogynidae</taxon>
        <taxon>Meloidogyninae</taxon>
        <taxon>Meloidogyne</taxon>
        <taxon>Meloidogyne incognita group</taxon>
    </lineage>
</organism>
<feature type="region of interest" description="Disordered" evidence="7">
    <location>
        <begin position="90"/>
        <end position="178"/>
    </location>
</feature>
<feature type="compositionally biased region" description="Low complexity" evidence="7">
    <location>
        <begin position="121"/>
        <end position="132"/>
    </location>
</feature>
<comment type="subcellular location">
    <subcellularLocation>
        <location evidence="1">Cytoplasmic vesicle</location>
        <location evidence="1">COPII-coated vesicle membrane</location>
        <topology evidence="1">Peripheral membrane protein</topology>
        <orientation evidence="1">Cytoplasmic side</orientation>
    </subcellularLocation>
    <subcellularLocation>
        <location evidence="2">Endoplasmic reticulum membrane</location>
        <topology evidence="2">Peripheral membrane protein</topology>
        <orientation evidence="2">Cytoplasmic side</orientation>
    </subcellularLocation>
</comment>
<dbReference type="InterPro" id="IPR012990">
    <property type="entry name" value="Beta-sandwich_Sec23_24"/>
</dbReference>
<dbReference type="SUPFAM" id="SSF82919">
    <property type="entry name" value="Zn-finger domain of Sec23/24"/>
    <property type="match status" value="1"/>
</dbReference>
<dbReference type="GO" id="GO:0005789">
    <property type="term" value="C:endoplasmic reticulum membrane"/>
    <property type="evidence" value="ECO:0007669"/>
    <property type="project" value="UniProtKB-SubCell"/>
</dbReference>
<protein>
    <submittedName>
        <fullName evidence="14">Protein transport protein Sec24C</fullName>
    </submittedName>
</protein>
<evidence type="ECO:0000259" key="9">
    <source>
        <dbReference type="Pfam" id="PF04810"/>
    </source>
</evidence>
<dbReference type="Pfam" id="PF04815">
    <property type="entry name" value="Sec23_helical"/>
    <property type="match status" value="1"/>
</dbReference>
<dbReference type="Gene3D" id="3.40.20.10">
    <property type="entry name" value="Severin"/>
    <property type="match status" value="1"/>
</dbReference>
<dbReference type="GO" id="GO:0008270">
    <property type="term" value="F:zinc ion binding"/>
    <property type="evidence" value="ECO:0007669"/>
    <property type="project" value="InterPro"/>
</dbReference>
<feature type="compositionally biased region" description="Low complexity" evidence="7">
    <location>
        <begin position="155"/>
        <end position="166"/>
    </location>
</feature>
<dbReference type="PANTHER" id="PTHR13803">
    <property type="entry name" value="SEC24-RELATED PROTEIN"/>
    <property type="match status" value="1"/>
</dbReference>
<evidence type="ECO:0000256" key="4">
    <source>
        <dbReference type="ARBA" id="ARBA00022448"/>
    </source>
</evidence>
<dbReference type="GO" id="GO:0006886">
    <property type="term" value="P:intracellular protein transport"/>
    <property type="evidence" value="ECO:0007669"/>
    <property type="project" value="InterPro"/>
</dbReference>
<feature type="compositionally biased region" description="Polar residues" evidence="7">
    <location>
        <begin position="52"/>
        <end position="61"/>
    </location>
</feature>
<feature type="compositionally biased region" description="Low complexity" evidence="7">
    <location>
        <begin position="95"/>
        <end position="104"/>
    </location>
</feature>
<evidence type="ECO:0000259" key="8">
    <source>
        <dbReference type="Pfam" id="PF00626"/>
    </source>
</evidence>
<dbReference type="Proteomes" id="UP000887563">
    <property type="component" value="Unplaced"/>
</dbReference>
<feature type="region of interest" description="Disordered" evidence="7">
    <location>
        <begin position="1"/>
        <end position="64"/>
    </location>
</feature>
<dbReference type="AlphaFoldDB" id="A0A914MJ80"/>
<feature type="domain" description="Sec23/Sec24 beta-sandwich" evidence="12">
    <location>
        <begin position="604"/>
        <end position="684"/>
    </location>
</feature>
<keyword evidence="5" id="KW-0653">Protein transport</keyword>
<dbReference type="InterPro" id="IPR006895">
    <property type="entry name" value="Znf_Sec23_Sec24"/>
</dbReference>
<keyword evidence="4" id="KW-0813">Transport</keyword>
<feature type="compositionally biased region" description="Low complexity" evidence="7">
    <location>
        <begin position="1"/>
        <end position="14"/>
    </location>
</feature>
<keyword evidence="6" id="KW-0968">Cytoplasmic vesicle</keyword>
<evidence type="ECO:0000256" key="5">
    <source>
        <dbReference type="ARBA" id="ARBA00022927"/>
    </source>
</evidence>
<evidence type="ECO:0000256" key="2">
    <source>
        <dbReference type="ARBA" id="ARBA00004397"/>
    </source>
</evidence>
<dbReference type="Pfam" id="PF08033">
    <property type="entry name" value="Sec23_BS"/>
    <property type="match status" value="1"/>
</dbReference>
<dbReference type="SUPFAM" id="SSF82754">
    <property type="entry name" value="C-terminal, gelsolin-like domain of Sec23/24"/>
    <property type="match status" value="1"/>
</dbReference>
<feature type="domain" description="Zinc finger Sec23/Sec24-type" evidence="9">
    <location>
        <begin position="279"/>
        <end position="317"/>
    </location>
</feature>
<feature type="domain" description="Sec23/Sec24 helical" evidence="11">
    <location>
        <begin position="688"/>
        <end position="785"/>
    </location>
</feature>
<feature type="domain" description="Sec23/Sec24 trunk" evidence="10">
    <location>
        <begin position="356"/>
        <end position="596"/>
    </location>
</feature>
<evidence type="ECO:0000259" key="11">
    <source>
        <dbReference type="Pfam" id="PF04815"/>
    </source>
</evidence>
<dbReference type="Gene3D" id="2.30.30.380">
    <property type="entry name" value="Zn-finger domain of Sec23/24"/>
    <property type="match status" value="1"/>
</dbReference>
<dbReference type="Pfam" id="PF00626">
    <property type="entry name" value="Gelsolin"/>
    <property type="match status" value="1"/>
</dbReference>
<dbReference type="InterPro" id="IPR006900">
    <property type="entry name" value="Sec23/24_helical_dom"/>
</dbReference>
<dbReference type="Pfam" id="PF04811">
    <property type="entry name" value="Sec23_trunk"/>
    <property type="match status" value="1"/>
</dbReference>
<evidence type="ECO:0000256" key="1">
    <source>
        <dbReference type="ARBA" id="ARBA00004299"/>
    </source>
</evidence>
<dbReference type="SUPFAM" id="SSF81811">
    <property type="entry name" value="Helical domain of Sec23/24"/>
    <property type="match status" value="1"/>
</dbReference>